<comment type="caution">
    <text evidence="1">The sequence shown here is derived from an EMBL/GenBank/DDBJ whole genome shotgun (WGS) entry which is preliminary data.</text>
</comment>
<dbReference type="EMBL" id="CM024791">
    <property type="protein sequence ID" value="KAG8003770.1"/>
    <property type="molecule type" value="Genomic_DNA"/>
</dbReference>
<gene>
    <name evidence="1" type="ORF">GBF38_007742</name>
</gene>
<evidence type="ECO:0000313" key="2">
    <source>
        <dbReference type="Proteomes" id="UP000805704"/>
    </source>
</evidence>
<accession>A0ACB7ENJ1</accession>
<dbReference type="Proteomes" id="UP000805704">
    <property type="component" value="Chromosome 3"/>
</dbReference>
<evidence type="ECO:0000313" key="1">
    <source>
        <dbReference type="EMBL" id="KAG8003770.1"/>
    </source>
</evidence>
<reference evidence="1" key="1">
    <citation type="submission" date="2020-04" db="EMBL/GenBank/DDBJ databases">
        <title>A chromosome-scale assembly and high-density genetic map of the yellow drum (Nibea albiflora) genome.</title>
        <authorList>
            <person name="Xu D."/>
            <person name="Zhang W."/>
            <person name="Chen R."/>
            <person name="Tan P."/>
            <person name="Wang L."/>
            <person name="Song H."/>
            <person name="Tian L."/>
            <person name="Zhu Q."/>
            <person name="Wang B."/>
        </authorList>
    </citation>
    <scope>NUCLEOTIDE SEQUENCE</scope>
    <source>
        <strain evidence="1">ZJHYS-2018</strain>
    </source>
</reference>
<proteinExistence type="predicted"/>
<feature type="non-terminal residue" evidence="1">
    <location>
        <position position="227"/>
    </location>
</feature>
<keyword evidence="2" id="KW-1185">Reference proteome</keyword>
<name>A0ACB7ENJ1_NIBAL</name>
<protein>
    <submittedName>
        <fullName evidence="1">Uncharacterized protein</fullName>
    </submittedName>
</protein>
<sequence length="227" mass="25651">MHAFPGPSSQSSISRSLQRAEVLLRSTLNPSLKWLFHGRNKDEEEEERNFVAANNLTSRSSARLLRLQQALLTVAPQWQLVSGAQMGSPQVCVKGLPADGGVLLLPSASSLQKNYRALWRLLEQRSLLIFIHEYTRRAGIAAAYISRVRHLLEKSRLTLNQAPSNWYSLRVGLGSLSQELRIHLNHWSCLFSRVQSDQYLRPALVRHTKLLVEIKQTLDLLGLQALV</sequence>
<organism evidence="1 2">
    <name type="scientific">Nibea albiflora</name>
    <name type="common">Yellow drum</name>
    <name type="synonym">Corvina albiflora</name>
    <dbReference type="NCBI Taxonomy" id="240163"/>
    <lineage>
        <taxon>Eukaryota</taxon>
        <taxon>Metazoa</taxon>
        <taxon>Chordata</taxon>
        <taxon>Craniata</taxon>
        <taxon>Vertebrata</taxon>
        <taxon>Euteleostomi</taxon>
        <taxon>Actinopterygii</taxon>
        <taxon>Neopterygii</taxon>
        <taxon>Teleostei</taxon>
        <taxon>Neoteleostei</taxon>
        <taxon>Acanthomorphata</taxon>
        <taxon>Eupercaria</taxon>
        <taxon>Sciaenidae</taxon>
        <taxon>Nibea</taxon>
    </lineage>
</organism>